<dbReference type="InterPro" id="IPR008928">
    <property type="entry name" value="6-hairpin_glycosidase_sf"/>
</dbReference>
<dbReference type="Gene3D" id="2.70.98.10">
    <property type="match status" value="1"/>
</dbReference>
<dbReference type="EMBL" id="QSUL01000001">
    <property type="protein sequence ID" value="RGN40247.1"/>
    <property type="molecule type" value="Genomic_DNA"/>
</dbReference>
<evidence type="ECO:0000256" key="1">
    <source>
        <dbReference type="ARBA" id="ARBA00001913"/>
    </source>
</evidence>
<evidence type="ECO:0000256" key="2">
    <source>
        <dbReference type="ARBA" id="ARBA00011245"/>
    </source>
</evidence>
<dbReference type="Gene3D" id="1.20.1610.10">
    <property type="entry name" value="alpha-1,2-mannosidases domains"/>
    <property type="match status" value="1"/>
</dbReference>
<dbReference type="GO" id="GO:0005975">
    <property type="term" value="P:carbohydrate metabolic process"/>
    <property type="evidence" value="ECO:0007669"/>
    <property type="project" value="InterPro"/>
</dbReference>
<evidence type="ECO:0000313" key="7">
    <source>
        <dbReference type="Proteomes" id="UP000260983"/>
    </source>
</evidence>
<dbReference type="SUPFAM" id="SSF48208">
    <property type="entry name" value="Six-hairpin glycosidases"/>
    <property type="match status" value="1"/>
</dbReference>
<comment type="caution">
    <text evidence="6">The sequence shown here is derived from an EMBL/GenBank/DDBJ whole genome shotgun (WGS) entry which is preliminary data.</text>
</comment>
<dbReference type="InterPro" id="IPR041371">
    <property type="entry name" value="GH92_N"/>
</dbReference>
<dbReference type="PANTHER" id="PTHR12143">
    <property type="entry name" value="PEPTIDE N-GLYCANASE PNGASE -RELATED"/>
    <property type="match status" value="1"/>
</dbReference>
<evidence type="ECO:0000259" key="5">
    <source>
        <dbReference type="Pfam" id="PF17678"/>
    </source>
</evidence>
<dbReference type="GO" id="GO:0030246">
    <property type="term" value="F:carbohydrate binding"/>
    <property type="evidence" value="ECO:0007669"/>
    <property type="project" value="InterPro"/>
</dbReference>
<dbReference type="AlphaFoldDB" id="A0A3E5BRJ6"/>
<dbReference type="PANTHER" id="PTHR12143:SF39">
    <property type="entry name" value="SECRETED PROTEIN"/>
    <property type="match status" value="1"/>
</dbReference>
<name>A0A3E5BRJ6_9BACE</name>
<comment type="subunit">
    <text evidence="2">Monomer.</text>
</comment>
<dbReference type="Proteomes" id="UP000260983">
    <property type="component" value="Unassembled WGS sequence"/>
</dbReference>
<dbReference type="FunFam" id="3.30.2080.10:FF:000001">
    <property type="entry name" value="Alpha-1,2-mannosidase subfamily"/>
    <property type="match status" value="1"/>
</dbReference>
<dbReference type="Pfam" id="PF07971">
    <property type="entry name" value="Glyco_hydro_92"/>
    <property type="match status" value="1"/>
</dbReference>
<evidence type="ECO:0000313" key="6">
    <source>
        <dbReference type="EMBL" id="RGN40247.1"/>
    </source>
</evidence>
<evidence type="ECO:0000259" key="4">
    <source>
        <dbReference type="Pfam" id="PF07971"/>
    </source>
</evidence>
<comment type="cofactor">
    <cofactor evidence="1">
        <name>Ca(2+)</name>
        <dbReference type="ChEBI" id="CHEBI:29108"/>
    </cofactor>
</comment>
<organism evidence="6 7">
    <name type="scientific">Bacteroides oleiciplenus</name>
    <dbReference type="NCBI Taxonomy" id="626931"/>
    <lineage>
        <taxon>Bacteria</taxon>
        <taxon>Pseudomonadati</taxon>
        <taxon>Bacteroidota</taxon>
        <taxon>Bacteroidia</taxon>
        <taxon>Bacteroidales</taxon>
        <taxon>Bacteroidaceae</taxon>
        <taxon>Bacteroides</taxon>
    </lineage>
</organism>
<gene>
    <name evidence="6" type="ORF">DXB65_00990</name>
</gene>
<dbReference type="Gene3D" id="3.30.2080.10">
    <property type="entry name" value="GH92 mannosidase domain"/>
    <property type="match status" value="1"/>
</dbReference>
<dbReference type="GO" id="GO:0000224">
    <property type="term" value="F:peptide-N4-(N-acetyl-beta-glucosaminyl)asparagine amidase activity"/>
    <property type="evidence" value="ECO:0007669"/>
    <property type="project" value="TreeGrafter"/>
</dbReference>
<dbReference type="FunFam" id="1.20.1610.10:FF:000001">
    <property type="entry name" value="Putative alpha-1,2-mannosidase"/>
    <property type="match status" value="1"/>
</dbReference>
<proteinExistence type="predicted"/>
<dbReference type="GO" id="GO:0006516">
    <property type="term" value="P:glycoprotein catabolic process"/>
    <property type="evidence" value="ECO:0007669"/>
    <property type="project" value="TreeGrafter"/>
</dbReference>
<dbReference type="InterPro" id="IPR005887">
    <property type="entry name" value="GH92_a_mannosidase_put"/>
</dbReference>
<keyword evidence="6" id="KW-0378">Hydrolase</keyword>
<reference evidence="6 7" key="1">
    <citation type="submission" date="2018-08" db="EMBL/GenBank/DDBJ databases">
        <title>A genome reference for cultivated species of the human gut microbiota.</title>
        <authorList>
            <person name="Zou Y."/>
            <person name="Xue W."/>
            <person name="Luo G."/>
        </authorList>
    </citation>
    <scope>NUCLEOTIDE SEQUENCE [LARGE SCALE GENOMIC DNA]</scope>
    <source>
        <strain evidence="6 7">OM05-15BH</strain>
    </source>
</reference>
<protein>
    <submittedName>
        <fullName evidence="6">Glycoside hydrolase family 92 protein</fullName>
    </submittedName>
</protein>
<dbReference type="GO" id="GO:0005829">
    <property type="term" value="C:cytosol"/>
    <property type="evidence" value="ECO:0007669"/>
    <property type="project" value="TreeGrafter"/>
</dbReference>
<accession>A0A3E5BRJ6</accession>
<dbReference type="RefSeq" id="WP_117723043.1">
    <property type="nucleotide sequence ID" value="NZ_QSUL01000001.1"/>
</dbReference>
<dbReference type="NCBIfam" id="TIGR01180">
    <property type="entry name" value="aman2_put"/>
    <property type="match status" value="1"/>
</dbReference>
<sequence>MKKNIFYFLLIGMLCSYSGYIKGTPDYTQYVNPFIGNADNGHTFPGACVPFGLIQASPESGVGSWRYCSGFNYDDEFIEGFAQTHLNGTGVPDLGDILMFPFCGEVKEGTYRSTYNRATQKASPGYYAVTLTDANVNVELTATARTAFHRYTFKGHDPHILLDLQRGLVGNKDKIKDRVLQAEISMPDSYTITGHNEVRAWVQRHYCYVIQFDKPYTVSEELPAFEGEKAKRLLLSFNTKPGETVQVKVALSTVSVDGAQTSMKKESPNWDFTTVKQAAKKQWNELLSRAHVTGTDTERINFYTSMYHLFVQPNNIADTDGKYRGIDDKIHTATIGDYYSTLSLWDTYRAAHPLYTLLTPERVDGMIQSMISHFNIQGFLPIWTLWGKENYCMIGNHAIPVIVDAYLKGFNGFNVENAYQAIRETSMKSHLNSDWKTYNNFGYYPFDIVTVESVSRTLESAYDDYCVAQMAKTLGKDGDYAYFSQRANYYKNLYDMETKLMRGKDSKGQWRTPFDTFLLSHAYTSGGDYTEGNAWQYTWHVQHDIKGLIELMGSKEYFVTKLDSLFFLDTQVKSDGFVGDVTGLIGQYAHGNEPSHHVAYLYSYADRKDKTQALIREIFDRFYLPKPDGLCGNDDCGQMSAWYIFSAMGFYPVNPVGGEYILGAPQISKVSLTLPANKTFTMEAKGLSKENRYVQSVEWNGKPITGLSIHHQDIIQGGTLTFTMTDTPINH</sequence>
<dbReference type="InterPro" id="IPR050883">
    <property type="entry name" value="PNGase"/>
</dbReference>
<evidence type="ECO:0000256" key="3">
    <source>
        <dbReference type="ARBA" id="ARBA00022837"/>
    </source>
</evidence>
<dbReference type="Pfam" id="PF17678">
    <property type="entry name" value="Glyco_hydro_92N"/>
    <property type="match status" value="1"/>
</dbReference>
<keyword evidence="3" id="KW-0106">Calcium</keyword>
<dbReference type="InterPro" id="IPR014718">
    <property type="entry name" value="GH-type_carb-bd"/>
</dbReference>
<dbReference type="InterPro" id="IPR012939">
    <property type="entry name" value="Glyco_hydro_92"/>
</dbReference>
<feature type="domain" description="Glycosyl hydrolase family 92 N-terminal" evidence="5">
    <location>
        <begin position="30"/>
        <end position="252"/>
    </location>
</feature>
<dbReference type="Gene3D" id="1.20.1050.60">
    <property type="entry name" value="alpha-1,2-mannosidase"/>
    <property type="match status" value="1"/>
</dbReference>
<dbReference type="FunFam" id="1.20.1050.60:FF:000001">
    <property type="entry name" value="Putative alpha-1,2-mannosidase"/>
    <property type="match status" value="1"/>
</dbReference>
<feature type="domain" description="Glycosyl hydrolase family 92" evidence="4">
    <location>
        <begin position="259"/>
        <end position="725"/>
    </location>
</feature>